<comment type="caution">
    <text evidence="1">The sequence shown here is derived from an EMBL/GenBank/DDBJ whole genome shotgun (WGS) entry which is preliminary data.</text>
</comment>
<protein>
    <submittedName>
        <fullName evidence="1">Uncharacterized protein</fullName>
    </submittedName>
</protein>
<name>A0A9D3X2H8_9SAUR</name>
<accession>A0A9D3X2H8</accession>
<sequence>MPPTATPHHDSSDSRVWLLPILSLVNDATGLDPASFSHSIGGSCGSRSYHHGLIIPSFLLGPYSPILGCEFLLICAGTWCSYLAFQIQDVVLPPLSHTPSYYHIVVCYGISLPSVLPHMIFFAHTMGTLFHTFSHCAKCYTTK</sequence>
<proteinExistence type="predicted"/>
<dbReference type="EMBL" id="JAHDVG010000483">
    <property type="protein sequence ID" value="KAH1172432.1"/>
    <property type="molecule type" value="Genomic_DNA"/>
</dbReference>
<keyword evidence="2" id="KW-1185">Reference proteome</keyword>
<evidence type="ECO:0000313" key="1">
    <source>
        <dbReference type="EMBL" id="KAH1172432.1"/>
    </source>
</evidence>
<dbReference type="Proteomes" id="UP000827986">
    <property type="component" value="Unassembled WGS sequence"/>
</dbReference>
<dbReference type="AlphaFoldDB" id="A0A9D3X2H8"/>
<evidence type="ECO:0000313" key="2">
    <source>
        <dbReference type="Proteomes" id="UP000827986"/>
    </source>
</evidence>
<gene>
    <name evidence="1" type="ORF">KIL84_008050</name>
</gene>
<reference evidence="1" key="1">
    <citation type="submission" date="2021-09" db="EMBL/GenBank/DDBJ databases">
        <title>The genome of Mauremys mutica provides insights into the evolution of semi-aquatic lifestyle.</title>
        <authorList>
            <person name="Gong S."/>
            <person name="Gao Y."/>
        </authorList>
    </citation>
    <scope>NUCLEOTIDE SEQUENCE</scope>
    <source>
        <strain evidence="1">MM-2020</strain>
        <tissue evidence="1">Muscle</tissue>
    </source>
</reference>
<organism evidence="1 2">
    <name type="scientific">Mauremys mutica</name>
    <name type="common">yellowpond turtle</name>
    <dbReference type="NCBI Taxonomy" id="74926"/>
    <lineage>
        <taxon>Eukaryota</taxon>
        <taxon>Metazoa</taxon>
        <taxon>Chordata</taxon>
        <taxon>Craniata</taxon>
        <taxon>Vertebrata</taxon>
        <taxon>Euteleostomi</taxon>
        <taxon>Archelosauria</taxon>
        <taxon>Testudinata</taxon>
        <taxon>Testudines</taxon>
        <taxon>Cryptodira</taxon>
        <taxon>Durocryptodira</taxon>
        <taxon>Testudinoidea</taxon>
        <taxon>Geoemydidae</taxon>
        <taxon>Geoemydinae</taxon>
        <taxon>Mauremys</taxon>
    </lineage>
</organism>